<evidence type="ECO:0000313" key="2">
    <source>
        <dbReference type="Proteomes" id="UP000399805"/>
    </source>
</evidence>
<accession>A0A6I8LWE1</accession>
<evidence type="ECO:0000313" key="1">
    <source>
        <dbReference type="EMBL" id="VVJ21502.1"/>
    </source>
</evidence>
<organism evidence="1 2">
    <name type="scientific">Amycolatopsis camponoti</name>
    <dbReference type="NCBI Taxonomy" id="2606593"/>
    <lineage>
        <taxon>Bacteria</taxon>
        <taxon>Bacillati</taxon>
        <taxon>Actinomycetota</taxon>
        <taxon>Actinomycetes</taxon>
        <taxon>Pseudonocardiales</taxon>
        <taxon>Pseudonocardiaceae</taxon>
        <taxon>Amycolatopsis</taxon>
    </lineage>
</organism>
<sequence>MSHETSKLADTLRAMQARIGLLVCTLQDGTAKTDEQLQVANRLEELADVLKSNTADVNADIVPASRQLLLTERHSA</sequence>
<proteinExistence type="predicted"/>
<dbReference type="EMBL" id="CABVGP010000002">
    <property type="protein sequence ID" value="VVJ21502.1"/>
    <property type="molecule type" value="Genomic_DNA"/>
</dbReference>
<dbReference type="Proteomes" id="UP000399805">
    <property type="component" value="Unassembled WGS sequence"/>
</dbReference>
<keyword evidence="2" id="KW-1185">Reference proteome</keyword>
<reference evidence="1 2" key="1">
    <citation type="submission" date="2019-09" db="EMBL/GenBank/DDBJ databases">
        <authorList>
            <person name="Leyn A S."/>
        </authorList>
    </citation>
    <scope>NUCLEOTIDE SEQUENCE [LARGE SCALE GENOMIC DNA]</scope>
    <source>
        <strain evidence="1">AA231_1</strain>
    </source>
</reference>
<gene>
    <name evidence="1" type="ORF">AA23TX_06523</name>
</gene>
<protein>
    <submittedName>
        <fullName evidence="1">Uncharacterized protein</fullName>
    </submittedName>
</protein>
<name>A0A6I8LWE1_9PSEU</name>
<dbReference type="AlphaFoldDB" id="A0A6I8LWE1"/>